<dbReference type="InterPro" id="IPR003107">
    <property type="entry name" value="HAT"/>
</dbReference>
<dbReference type="CDD" id="cd05703">
    <property type="entry name" value="S1_Rrp5_repeat_hs12_sc9"/>
    <property type="match status" value="1"/>
</dbReference>
<feature type="domain" description="S1 motif" evidence="14">
    <location>
        <begin position="1176"/>
        <end position="1244"/>
    </location>
</feature>
<feature type="compositionally biased region" description="Basic residues" evidence="13">
    <location>
        <begin position="43"/>
        <end position="59"/>
    </location>
</feature>
<evidence type="ECO:0000313" key="16">
    <source>
        <dbReference type="Proteomes" id="UP001610411"/>
    </source>
</evidence>
<evidence type="ECO:0000256" key="5">
    <source>
        <dbReference type="ARBA" id="ARBA00022737"/>
    </source>
</evidence>
<dbReference type="InterPro" id="IPR048058">
    <property type="entry name" value="Rrp5_S1_rpt_hs11_sc8"/>
</dbReference>
<dbReference type="InterPro" id="IPR011990">
    <property type="entry name" value="TPR-like_helical_dom_sf"/>
</dbReference>
<keyword evidence="7" id="KW-0007">Acetylation</keyword>
<feature type="compositionally biased region" description="Basic and acidic residues" evidence="13">
    <location>
        <begin position="1388"/>
        <end position="1404"/>
    </location>
</feature>
<dbReference type="Gene3D" id="2.40.50.140">
    <property type="entry name" value="Nucleic acid-binding proteins"/>
    <property type="match status" value="9"/>
</dbReference>
<feature type="domain" description="S1 motif" evidence="14">
    <location>
        <begin position="488"/>
        <end position="557"/>
    </location>
</feature>
<feature type="region of interest" description="Disordered" evidence="13">
    <location>
        <begin position="1352"/>
        <end position="1467"/>
    </location>
</feature>
<evidence type="ECO:0000256" key="3">
    <source>
        <dbReference type="ARBA" id="ARBA00022552"/>
    </source>
</evidence>
<dbReference type="SMART" id="SM00386">
    <property type="entry name" value="HAT"/>
    <property type="match status" value="6"/>
</dbReference>
<feature type="domain" description="S1 motif" evidence="14">
    <location>
        <begin position="399"/>
        <end position="468"/>
    </location>
</feature>
<keyword evidence="2" id="KW-1017">Isopeptide bond</keyword>
<keyword evidence="6" id="KW-0832">Ubl conjugation</keyword>
<dbReference type="InterPro" id="IPR008847">
    <property type="entry name" value="Suf"/>
</dbReference>
<dbReference type="InterPro" id="IPR057302">
    <property type="entry name" value="Rrp5_S1"/>
</dbReference>
<dbReference type="FunFam" id="2.40.50.140:FF:000340">
    <property type="entry name" value="Unplaced genomic scaffold supercont1.162, whole genome shotgun sequence"/>
    <property type="match status" value="1"/>
</dbReference>
<evidence type="ECO:0000256" key="8">
    <source>
        <dbReference type="ARBA" id="ARBA00023242"/>
    </source>
</evidence>
<feature type="region of interest" description="Disordered" evidence="13">
    <location>
        <begin position="1"/>
        <end position="61"/>
    </location>
</feature>
<evidence type="ECO:0000259" key="14">
    <source>
        <dbReference type="PROSITE" id="PS50126"/>
    </source>
</evidence>
<dbReference type="GO" id="GO:0006364">
    <property type="term" value="P:rRNA processing"/>
    <property type="evidence" value="ECO:0007669"/>
    <property type="project" value="UniProtKB-KW"/>
</dbReference>
<sequence>MATLEESFPRGGTRKTHKSEKASQQSVEHDNLFDISTEEESTKRKKSQKGPAKTKKLKIEKRESSKSVREKFEILSVESLCEGMRILGCVKEVNELELVISLPNGLRGFVQVTEICDAYTKKLNEQVAQEEPLKLLTGTVSSLEDHGYLVDIGVDGTRAFLPLPKAQEYIRQKNKGAKLKVGQYLNCVIEEVKGNGGVVSLSIGHAEVSTAIATEEQNWTLNNLLPGLVVKAQVQKVTPHGLTLNFLTFFTGLVDFMHLDPKKAGTYFSNQAVRACILCVHPRTRVVRLSLRPIFLHPGRPLTRLSCQHFGAVVDDVPVQGFFNKAGATFRLKDGILAYARLSHLSDSKNIFNPESFKPGNTHKCRIIDYSQMDELALLSLRTSIIEAQYLRYHDIKPGAVVKGTVLTIKPYGMLVKVGEQIRGLVPAMHMADILIKNPEKKYHVGDEVKCRVLLCDPESKKLMMTLKKTLVESKLPALTCYAGAKPGLQTHGFIIRVKDYGCIVKFYSDVQGLVPKHELSAEYIPDPERVFYTGQVVKVVVLNCEPSKERMLLSFKLLNDRELQKEPAGHSQKKGRVINVGQLVDVKVLEKTRDGLEVTVLPYNIPAFLPTPHLSDHVANGPLLYHWLQAGDTLHRVLCLSRSEGHVLLCRKPALVSTVEGGQDPKNFSEIHPGMLLIGFVKTIKDYGVFVQFPSGLSGLAPKAIMSDKFVTTTSDHFVEGQTVVAKVTNVDEEKQRMLLSLRLSDCALGDLAATSLLLLSQCLEELQGVRSLMRNRDSVLIQTLAEMTPGMVLDLVVQEVLEDGSVVFSGGPVPSLVLRASKYHRAGQEVKSGQKKKVVILNVDMLKLEVHVSLHQDLVNRKAKKLKKGSEHQAIVQHLEESFAVASLVETGHLAAFSLTSHLNDTFHFDSEKLQVGQGVSLTLKTTEPGMTGLLLAIEGPAAKRTMRQTRKDSETVDEDEEVDPGLAVGTIKKHTLSIGDMVTGTVKSVKPTHVVVTLEDGIIGCIHASHILDDVPEGTSPTTKLKVGKTVTARVIGGRDMKTFKFLPISHPRFVRTIPELSIRPSELEDGHTALNSHSVSPVEKIKQYQAGQTVTCFLKKYNVVKKWLEVEIAPDIRGRIPLLLTSLSFKVLKHPDKKFRIGQALRATVVGPDSSKAFLCLSLIGPHKLEKGEVAMGRVAKVTPNEGLSVSFPFGKVGRVSIFHVSDSYSETPLEDFIPQKVVRCYVLSAADQVLTLSLRSSRTNPETKSKIEDPEINSIQDIKKGQLLRGYVRSVQPHGVLFGLGPSVVGLAQYPRVSQYSPSKKALYNKYLPEGKLLTAKILSVNHQKNLVELSFLPSDTGKPDVFPASLELPLSKQEEEKIEAEERDQKGEEKNQKRKEKNQKGREEAELPSKEKTQGKRGRQTSMSEQERVHKKAKKAGASEEQDSGMEVYYREGEEEIEETKVLPKEKQTKPAEAPRLQLSSGFAWNVGLDSLTPALPPRGESSDSEEDEKPHQAMKKKSKKERELEKQKAEKELSRVEEALMDPRRQPESADDFDRLVLSSPNSSILWLQYMAFHLQATEIEKARAVAERALKTISFREEQEKLNVWVALLNLENMYGSQQSLTKVFERAVQYNEPLKVHLHLADIYTKSEKFQEAGELYNRMLKRFRHDKAVWIKYGAFLLRRSQAGASHRVLQRALECLPSKEHVDVIAKFAQLEFQLGDAERAKAIFENTLSTYPKRTDVWSVYIDMTIKHGSQKEVRDIFERVIHLSLAPKRMKFFFKRYLDYEKQHGTEKDVQAVKAKALEYVEAKSSVLEE</sequence>
<evidence type="ECO:0000256" key="10">
    <source>
        <dbReference type="ARBA" id="ARBA00062488"/>
    </source>
</evidence>
<proteinExistence type="predicted"/>
<feature type="domain" description="S1 motif" evidence="14">
    <location>
        <begin position="1270"/>
        <end position="1342"/>
    </location>
</feature>
<evidence type="ECO:0000256" key="9">
    <source>
        <dbReference type="ARBA" id="ARBA00059726"/>
    </source>
</evidence>
<evidence type="ECO:0000256" key="4">
    <source>
        <dbReference type="ARBA" id="ARBA00022553"/>
    </source>
</evidence>
<evidence type="ECO:0000256" key="7">
    <source>
        <dbReference type="ARBA" id="ARBA00022990"/>
    </source>
</evidence>
<dbReference type="Gene3D" id="1.25.40.10">
    <property type="entry name" value="Tetratricopeptide repeat domain"/>
    <property type="match status" value="1"/>
</dbReference>
<dbReference type="CDD" id="cd05698">
    <property type="entry name" value="S1_Rrp5_repeat_hs6_sc5"/>
    <property type="match status" value="1"/>
</dbReference>
<dbReference type="Pfam" id="PF05843">
    <property type="entry name" value="Suf"/>
    <property type="match status" value="1"/>
</dbReference>
<dbReference type="InterPro" id="IPR003029">
    <property type="entry name" value="S1_domain"/>
</dbReference>
<feature type="compositionally biased region" description="Basic and acidic residues" evidence="13">
    <location>
        <begin position="1511"/>
        <end position="1540"/>
    </location>
</feature>
<dbReference type="Pfam" id="PF23459">
    <property type="entry name" value="S1_RRP5"/>
    <property type="match status" value="9"/>
</dbReference>
<feature type="domain" description="S1 motif" evidence="14">
    <location>
        <begin position="582"/>
        <end position="653"/>
    </location>
</feature>
<dbReference type="FunFam" id="2.40.50.140:FF:000103">
    <property type="entry name" value="protein RRP5 homolog"/>
    <property type="match status" value="2"/>
</dbReference>
<reference evidence="15 16" key="1">
    <citation type="journal article" date="2024" name="G3 (Bethesda)">
        <title>A hybrid genome assembly of the endangered aye-aye (Daubentonia madagascariensis).</title>
        <authorList>
            <person name="Versoza C.J."/>
            <person name="Pfeifer S.P."/>
        </authorList>
    </citation>
    <scope>NUCLEOTIDE SEQUENCE [LARGE SCALE GENOMIC DNA]</scope>
    <source>
        <strain evidence="15">6821</strain>
    </source>
</reference>
<gene>
    <name evidence="15" type="ORF">WCI35_022081</name>
</gene>
<feature type="domain" description="S1 motif" evidence="14">
    <location>
        <begin position="1095"/>
        <end position="1168"/>
    </location>
</feature>
<evidence type="ECO:0000313" key="15">
    <source>
        <dbReference type="EMBL" id="KAL2769317.1"/>
    </source>
</evidence>
<dbReference type="FunFam" id="2.40.50.140:FF:000245">
    <property type="entry name" value="Programmed cell death 11"/>
    <property type="match status" value="1"/>
</dbReference>
<comment type="function">
    <text evidence="9">Essential for the generation of mature 18S rRNA, specifically necessary for cleavages at sites A0, 1 and 2 of the 47S precursor. Directly interacts with U3 snoRNA.</text>
</comment>
<protein>
    <recommendedName>
        <fullName evidence="11">Protein RRP5 homolog</fullName>
    </recommendedName>
    <alternativeName>
        <fullName evidence="12">Programmed cell death protein 11</fullName>
    </alternativeName>
</protein>
<dbReference type="GO" id="GO:0005730">
    <property type="term" value="C:nucleolus"/>
    <property type="evidence" value="ECO:0007669"/>
    <property type="project" value="UniProtKB-SubCell"/>
</dbReference>
<keyword evidence="3" id="KW-0698">rRNA processing</keyword>
<dbReference type="EMBL" id="JBFSEQ010000008">
    <property type="protein sequence ID" value="KAL2769317.1"/>
    <property type="molecule type" value="Genomic_DNA"/>
</dbReference>
<comment type="caution">
    <text evidence="15">The sequence shown here is derived from an EMBL/GenBank/DDBJ whole genome shotgun (WGS) entry which is preliminary data.</text>
</comment>
<feature type="domain" description="S1 motif" evidence="14">
    <location>
        <begin position="83"/>
        <end position="136"/>
    </location>
</feature>
<evidence type="ECO:0000256" key="1">
    <source>
        <dbReference type="ARBA" id="ARBA00004604"/>
    </source>
</evidence>
<feature type="domain" description="S1 motif" evidence="14">
    <location>
        <begin position="675"/>
        <end position="744"/>
    </location>
</feature>
<comment type="subcellular location">
    <subcellularLocation>
        <location evidence="1">Nucleus</location>
        <location evidence="1">Nucleolus</location>
    </subcellularLocation>
</comment>
<keyword evidence="5" id="KW-0677">Repeat</keyword>
<dbReference type="Pfam" id="PF00575">
    <property type="entry name" value="S1"/>
    <property type="match status" value="3"/>
</dbReference>
<dbReference type="CDD" id="cd05693">
    <property type="entry name" value="S1_Rrp5_repeat_hs1_sc1"/>
    <property type="match status" value="1"/>
</dbReference>
<dbReference type="CDD" id="cd05704">
    <property type="entry name" value="S1_Rrp5_repeat_hs13"/>
    <property type="match status" value="1"/>
</dbReference>
<name>A0ABD2DRB4_DAUMA</name>
<feature type="domain" description="S1 motif" evidence="14">
    <location>
        <begin position="311"/>
        <end position="382"/>
    </location>
</feature>
<dbReference type="CDD" id="cd05702">
    <property type="entry name" value="S1_Rrp5_repeat_hs11_sc8"/>
    <property type="match status" value="1"/>
</dbReference>
<evidence type="ECO:0000256" key="6">
    <source>
        <dbReference type="ARBA" id="ARBA00022843"/>
    </source>
</evidence>
<evidence type="ECO:0000256" key="2">
    <source>
        <dbReference type="ARBA" id="ARBA00022499"/>
    </source>
</evidence>
<evidence type="ECO:0000256" key="11">
    <source>
        <dbReference type="ARBA" id="ARBA00067510"/>
    </source>
</evidence>
<dbReference type="SUPFAM" id="SSF48452">
    <property type="entry name" value="TPR-like"/>
    <property type="match status" value="1"/>
</dbReference>
<dbReference type="CDD" id="cd05697">
    <property type="entry name" value="S1_Rrp5_repeat_hs5"/>
    <property type="match status" value="1"/>
</dbReference>
<dbReference type="PANTHER" id="PTHR23270">
    <property type="entry name" value="PROGRAMMED CELL DEATH PROTEIN 11 PRE-RRNA PROCESSING PROTEIN RRP5"/>
    <property type="match status" value="1"/>
</dbReference>
<dbReference type="CDD" id="cd04461">
    <property type="entry name" value="S1_Rrp5_repeat_hs8_sc7"/>
    <property type="match status" value="1"/>
</dbReference>
<evidence type="ECO:0000256" key="12">
    <source>
        <dbReference type="ARBA" id="ARBA00080810"/>
    </source>
</evidence>
<evidence type="ECO:0000256" key="13">
    <source>
        <dbReference type="SAM" id="MobiDB-lite"/>
    </source>
</evidence>
<feature type="domain" description="S1 motif" evidence="14">
    <location>
        <begin position="227"/>
        <end position="292"/>
    </location>
</feature>
<dbReference type="CDD" id="cd05694">
    <property type="entry name" value="S1_Rrp5_repeat_hs2_sc2"/>
    <property type="match status" value="1"/>
</dbReference>
<accession>A0ABD2DRB4</accession>
<dbReference type="InterPro" id="IPR045209">
    <property type="entry name" value="Rrp5"/>
</dbReference>
<dbReference type="CDD" id="cd05696">
    <property type="entry name" value="S1_Rrp5_repeat_hs4"/>
    <property type="match status" value="1"/>
</dbReference>
<dbReference type="SMART" id="SM00316">
    <property type="entry name" value="S1"/>
    <property type="match status" value="12"/>
</dbReference>
<dbReference type="SUPFAM" id="SSF50249">
    <property type="entry name" value="Nucleic acid-binding proteins"/>
    <property type="match status" value="10"/>
</dbReference>
<feature type="domain" description="S1 motif" evidence="14">
    <location>
        <begin position="133"/>
        <end position="204"/>
    </location>
</feature>
<keyword evidence="8" id="KW-0539">Nucleus</keyword>
<dbReference type="InterPro" id="IPR048059">
    <property type="entry name" value="Rrp5_S1_rpt_hs1_sc1"/>
</dbReference>
<dbReference type="CDD" id="cd05695">
    <property type="entry name" value="S1_Rrp5_repeat_hs3"/>
    <property type="match status" value="1"/>
</dbReference>
<dbReference type="PANTHER" id="PTHR23270:SF10">
    <property type="entry name" value="PROTEIN RRP5 HOMOLOG"/>
    <property type="match status" value="1"/>
</dbReference>
<dbReference type="PROSITE" id="PS50126">
    <property type="entry name" value="S1"/>
    <property type="match status" value="12"/>
</dbReference>
<dbReference type="InterPro" id="IPR012340">
    <property type="entry name" value="NA-bd_OB-fold"/>
</dbReference>
<dbReference type="FunFam" id="1.25.40.10:FF:000065">
    <property type="entry name" value="Programmed cell death 11"/>
    <property type="match status" value="1"/>
</dbReference>
<dbReference type="FunFam" id="2.40.50.140:FF:000148">
    <property type="entry name" value="protein RRP5 homolog isoform X1"/>
    <property type="match status" value="1"/>
</dbReference>
<dbReference type="Proteomes" id="UP001610411">
    <property type="component" value="Unassembled WGS sequence"/>
</dbReference>
<feature type="domain" description="S1 motif" evidence="14">
    <location>
        <begin position="982"/>
        <end position="1055"/>
    </location>
</feature>
<dbReference type="FunFam" id="2.40.50.140:FF:000194">
    <property type="entry name" value="Programmed cell death 11"/>
    <property type="match status" value="1"/>
</dbReference>
<dbReference type="CDD" id="cd05701">
    <property type="entry name" value="S1_Rrp5_repeat_hs10"/>
    <property type="match status" value="1"/>
</dbReference>
<comment type="subunit">
    <text evidence="10">Interacts with NF-kappa-B p50/NFKB1 and NF-kappa-B p65/RELA.</text>
</comment>
<feature type="region of interest" description="Disordered" evidence="13">
    <location>
        <begin position="1480"/>
        <end position="1540"/>
    </location>
</feature>
<keyword evidence="4" id="KW-0597">Phosphoprotein</keyword>
<dbReference type="FunFam" id="2.40.50.140:FF:000222">
    <property type="entry name" value="Programmed cell death 11"/>
    <property type="match status" value="1"/>
</dbReference>
<organism evidence="15 16">
    <name type="scientific">Daubentonia madagascariensis</name>
    <name type="common">Aye-aye</name>
    <name type="synonym">Sciurus madagascariensis</name>
    <dbReference type="NCBI Taxonomy" id="31869"/>
    <lineage>
        <taxon>Eukaryota</taxon>
        <taxon>Metazoa</taxon>
        <taxon>Chordata</taxon>
        <taxon>Craniata</taxon>
        <taxon>Vertebrata</taxon>
        <taxon>Euteleostomi</taxon>
        <taxon>Mammalia</taxon>
        <taxon>Eutheria</taxon>
        <taxon>Euarchontoglires</taxon>
        <taxon>Primates</taxon>
        <taxon>Strepsirrhini</taxon>
        <taxon>Chiromyiformes</taxon>
        <taxon>Daubentoniidae</taxon>
        <taxon>Daubentonia</taxon>
    </lineage>
</organism>
<keyword evidence="16" id="KW-1185">Reference proteome</keyword>
<feature type="compositionally biased region" description="Basic and acidic residues" evidence="13">
    <location>
        <begin position="1449"/>
        <end position="1460"/>
    </location>
</feature>
<dbReference type="FunFam" id="2.40.50.140:FF:000175">
    <property type="entry name" value="Programmed cell death 11"/>
    <property type="match status" value="1"/>
</dbReference>